<dbReference type="AlphaFoldDB" id="A0A7Z2GNR3"/>
<accession>A0A7Z2GNR3</accession>
<evidence type="ECO:0000256" key="3">
    <source>
        <dbReference type="ARBA" id="ARBA00038054"/>
    </source>
</evidence>
<organism evidence="6 7">
    <name type="scientific">Paraburkholderia acidisoli</name>
    <dbReference type="NCBI Taxonomy" id="2571748"/>
    <lineage>
        <taxon>Bacteria</taxon>
        <taxon>Pseudomonadati</taxon>
        <taxon>Pseudomonadota</taxon>
        <taxon>Betaproteobacteria</taxon>
        <taxon>Burkholderiales</taxon>
        <taxon>Burkholderiaceae</taxon>
        <taxon>Paraburkholderia</taxon>
    </lineage>
</organism>
<evidence type="ECO:0000313" key="6">
    <source>
        <dbReference type="EMBL" id="QGZ65113.1"/>
    </source>
</evidence>
<dbReference type="GO" id="GO:0010181">
    <property type="term" value="F:FMN binding"/>
    <property type="evidence" value="ECO:0007669"/>
    <property type="project" value="InterPro"/>
</dbReference>
<dbReference type="PANTHER" id="PTHR43567">
    <property type="entry name" value="FLAVOREDOXIN-RELATED-RELATED"/>
    <property type="match status" value="1"/>
</dbReference>
<evidence type="ECO:0000256" key="2">
    <source>
        <dbReference type="ARBA" id="ARBA00022630"/>
    </source>
</evidence>
<sequence>MFTSASPAPHLRSEPSILYLGTPVVLLSTLNEDGTANLAPLSSVFWLGWRGVLGIGASQTALNLVRTQECVINLPSHREVASVDAIARTTARHPVPEWRQSMGYEYEPDKFARAGMTPVASETVGVPRALECPIQLEAVLAARHEMNEDTPQEKGRISIFEVRITRVHVLPELLLDGNPNRIDPDRWSPLIMSFQKFYGLTLPALHPSRLAEVPEDMYRSHDVDRARGEVRPRSEQAEAA</sequence>
<dbReference type="PANTHER" id="PTHR43567:SF1">
    <property type="entry name" value="FLAVOREDOXIN"/>
    <property type="match status" value="1"/>
</dbReference>
<feature type="domain" description="Flavin reductase like" evidence="5">
    <location>
        <begin position="21"/>
        <end position="173"/>
    </location>
</feature>
<reference evidence="6 7" key="1">
    <citation type="submission" date="2019-12" db="EMBL/GenBank/DDBJ databases">
        <title>Paraburkholderia acidiphila 7Q-K02 sp. nov and Paraburkholderia acidisoli DHF22 sp. nov., two strains isolated from forest soil.</title>
        <authorList>
            <person name="Gao Z."/>
            <person name="Qiu L."/>
        </authorList>
    </citation>
    <scope>NUCLEOTIDE SEQUENCE [LARGE SCALE GENOMIC DNA]</scope>
    <source>
        <strain evidence="6 7">DHF22</strain>
    </source>
</reference>
<proteinExistence type="inferred from homology"/>
<dbReference type="EMBL" id="CP046915">
    <property type="protein sequence ID" value="QGZ65113.1"/>
    <property type="molecule type" value="Genomic_DNA"/>
</dbReference>
<evidence type="ECO:0000259" key="5">
    <source>
        <dbReference type="Pfam" id="PF01613"/>
    </source>
</evidence>
<name>A0A7Z2GNR3_9BURK</name>
<gene>
    <name evidence="6" type="ORF">FAZ98_25360</name>
</gene>
<dbReference type="RefSeq" id="WP_158955216.1">
    <property type="nucleotide sequence ID" value="NZ_CP046915.1"/>
</dbReference>
<evidence type="ECO:0000256" key="4">
    <source>
        <dbReference type="SAM" id="MobiDB-lite"/>
    </source>
</evidence>
<keyword evidence="7" id="KW-1185">Reference proteome</keyword>
<keyword evidence="2" id="KW-0285">Flavoprotein</keyword>
<dbReference type="SUPFAM" id="SSF50475">
    <property type="entry name" value="FMN-binding split barrel"/>
    <property type="match status" value="1"/>
</dbReference>
<dbReference type="InterPro" id="IPR012349">
    <property type="entry name" value="Split_barrel_FMN-bd"/>
</dbReference>
<dbReference type="GO" id="GO:0016646">
    <property type="term" value="F:oxidoreductase activity, acting on the CH-NH group of donors, NAD or NADP as acceptor"/>
    <property type="evidence" value="ECO:0007669"/>
    <property type="project" value="UniProtKB-ARBA"/>
</dbReference>
<dbReference type="Pfam" id="PF01613">
    <property type="entry name" value="Flavin_Reduct"/>
    <property type="match status" value="1"/>
</dbReference>
<comment type="similarity">
    <text evidence="3">Belongs to the flavoredoxin family.</text>
</comment>
<dbReference type="Gene3D" id="2.30.110.10">
    <property type="entry name" value="Electron Transport, Fmn-binding Protein, Chain A"/>
    <property type="match status" value="1"/>
</dbReference>
<evidence type="ECO:0000256" key="1">
    <source>
        <dbReference type="ARBA" id="ARBA00001917"/>
    </source>
</evidence>
<protein>
    <submittedName>
        <fullName evidence="6">Flavin reductase family protein</fullName>
    </submittedName>
</protein>
<dbReference type="Proteomes" id="UP000433577">
    <property type="component" value="Chromosome 3"/>
</dbReference>
<comment type="cofactor">
    <cofactor evidence="1">
        <name>FMN</name>
        <dbReference type="ChEBI" id="CHEBI:58210"/>
    </cofactor>
</comment>
<dbReference type="KEGG" id="pacs:FAZ98_25360"/>
<dbReference type="OrthoDB" id="5946411at2"/>
<dbReference type="InterPro" id="IPR052174">
    <property type="entry name" value="Flavoredoxin"/>
</dbReference>
<feature type="region of interest" description="Disordered" evidence="4">
    <location>
        <begin position="221"/>
        <end position="240"/>
    </location>
</feature>
<evidence type="ECO:0000313" key="7">
    <source>
        <dbReference type="Proteomes" id="UP000433577"/>
    </source>
</evidence>
<dbReference type="InterPro" id="IPR002563">
    <property type="entry name" value="Flavin_Rdtase-like_dom"/>
</dbReference>